<accession>A0A1B9XYF1</accession>
<evidence type="ECO:0000313" key="2">
    <source>
        <dbReference type="Proteomes" id="UP000093186"/>
    </source>
</evidence>
<dbReference type="Proteomes" id="UP000093186">
    <property type="component" value="Unassembled WGS sequence"/>
</dbReference>
<gene>
    <name evidence="1" type="ORF">BA195_10385</name>
</gene>
<proteinExistence type="predicted"/>
<reference evidence="1 2" key="1">
    <citation type="submission" date="2016-06" db="EMBL/GenBank/DDBJ databases">
        <title>Draft Genome Sequence of Tenacibaculum soleae UCD-KL19.</title>
        <authorList>
            <person name="Eisen J.A."/>
            <person name="Coil D.A."/>
            <person name="Lujan K.M."/>
        </authorList>
    </citation>
    <scope>NUCLEOTIDE SEQUENCE [LARGE SCALE GENOMIC DNA]</scope>
    <source>
        <strain evidence="1 2">UCD-KL19</strain>
    </source>
</reference>
<sequence>MCYINSTASIITLNWTNVHVTEISRTDGSSAHFYVDDIVFTPPPCIVTIPDVNFKSYLVNNTAK</sequence>
<keyword evidence="2" id="KW-1185">Reference proteome</keyword>
<dbReference type="EMBL" id="MAKX01000013">
    <property type="protein sequence ID" value="OCK42574.1"/>
    <property type="molecule type" value="Genomic_DNA"/>
</dbReference>
<dbReference type="RefSeq" id="WP_068705249.1">
    <property type="nucleotide sequence ID" value="NZ_JAUOSW010000006.1"/>
</dbReference>
<protein>
    <submittedName>
        <fullName evidence="1">Uncharacterized protein</fullName>
    </submittedName>
</protein>
<dbReference type="AlphaFoldDB" id="A0A1B9XYF1"/>
<evidence type="ECO:0000313" key="1">
    <source>
        <dbReference type="EMBL" id="OCK42574.1"/>
    </source>
</evidence>
<organism evidence="1 2">
    <name type="scientific">Tenacibaculum soleae</name>
    <dbReference type="NCBI Taxonomy" id="447689"/>
    <lineage>
        <taxon>Bacteria</taxon>
        <taxon>Pseudomonadati</taxon>
        <taxon>Bacteroidota</taxon>
        <taxon>Flavobacteriia</taxon>
        <taxon>Flavobacteriales</taxon>
        <taxon>Flavobacteriaceae</taxon>
        <taxon>Tenacibaculum</taxon>
    </lineage>
</organism>
<comment type="caution">
    <text evidence="1">The sequence shown here is derived from an EMBL/GenBank/DDBJ whole genome shotgun (WGS) entry which is preliminary data.</text>
</comment>
<name>A0A1B9XYF1_9FLAO</name>